<evidence type="ECO:0000256" key="2">
    <source>
        <dbReference type="ARBA" id="ARBA00022670"/>
    </source>
</evidence>
<dbReference type="PROSITE" id="PS00136">
    <property type="entry name" value="SUBTILASE_ASP"/>
    <property type="match status" value="1"/>
</dbReference>
<feature type="transmembrane region" description="Helical" evidence="6">
    <location>
        <begin position="45"/>
        <end position="68"/>
    </location>
</feature>
<comment type="similarity">
    <text evidence="1">Belongs to the peptidase S8 family.</text>
</comment>
<accession>B3T539</accession>
<dbReference type="AlphaFoldDB" id="B3T539"/>
<dbReference type="GO" id="GO:0004252">
    <property type="term" value="F:serine-type endopeptidase activity"/>
    <property type="evidence" value="ECO:0007669"/>
    <property type="project" value="InterPro"/>
</dbReference>
<keyword evidence="6" id="KW-0812">Transmembrane</keyword>
<evidence type="ECO:0000259" key="7">
    <source>
        <dbReference type="Pfam" id="PF00082"/>
    </source>
</evidence>
<feature type="domain" description="Peptidase S8/S53" evidence="7">
    <location>
        <begin position="103"/>
        <end position="388"/>
    </location>
</feature>
<dbReference type="InterPro" id="IPR050131">
    <property type="entry name" value="Peptidase_S8_subtilisin-like"/>
</dbReference>
<feature type="region of interest" description="Disordered" evidence="5">
    <location>
        <begin position="413"/>
        <end position="465"/>
    </location>
</feature>
<dbReference type="PRINTS" id="PR00723">
    <property type="entry name" value="SUBTILISIN"/>
</dbReference>
<evidence type="ECO:0000256" key="1">
    <source>
        <dbReference type="ARBA" id="ARBA00011073"/>
    </source>
</evidence>
<dbReference type="InterPro" id="IPR015500">
    <property type="entry name" value="Peptidase_S8_subtilisin-rel"/>
</dbReference>
<keyword evidence="3" id="KW-0378">Hydrolase</keyword>
<dbReference type="Pfam" id="PF00082">
    <property type="entry name" value="Peptidase_S8"/>
    <property type="match status" value="1"/>
</dbReference>
<name>B3T539_9ZZZZ</name>
<dbReference type="PROSITE" id="PS51892">
    <property type="entry name" value="SUBTILASE"/>
    <property type="match status" value="1"/>
</dbReference>
<dbReference type="InterPro" id="IPR036852">
    <property type="entry name" value="Peptidase_S8/S53_dom_sf"/>
</dbReference>
<dbReference type="EMBL" id="EU016607">
    <property type="protein sequence ID" value="ABZ07698.1"/>
    <property type="molecule type" value="Genomic_DNA"/>
</dbReference>
<sequence length="465" mass="48958">MRRDMVSSDSGLSGSAPDSDIEAVSPAFEVRDEESDSEQGSAFPWLIRVVSGLITLLSIAVLLIWIWASMNGITLGGPPPTLTGWEESYRDLTGLDEVTGLDGSGVLVCIVDSGIELGHPDLDHLILAGWLDVINNKTEPYDDEGHGTAMAGIIVARDGLRGNAQGVDLLVAKAIDEMGAGTDSSIAEAVDWCVEEQADIISLSLGGEQGFSFAGFSSDELEDSVQDALDEGVFVIAAAGNDGQDDDGDVSSPGSLEDVICVGGVTRQGNLWSGSSEGDNNGRLWPNPMLPRSDPDLKPELIAPAAEVPVLIAGGSGDGDWWGSASGTSAATAWVSGALALLLEEHPELQREGSEGGLSAIERVKELISENSQVDQGQTEHDDHFGYGILRIDLLLGSLSDSSSDDEESENFAISKLGHGTSNELQVERRKTPMVPPLISTKAAESSSSTERTNSIQRLKEATSR</sequence>
<organism evidence="8">
    <name type="scientific">uncultured marine microorganism HF4000_ANIW137P11</name>
    <dbReference type="NCBI Taxonomy" id="455534"/>
    <lineage>
        <taxon>unclassified sequences</taxon>
        <taxon>environmental samples</taxon>
    </lineage>
</organism>
<feature type="region of interest" description="Disordered" evidence="5">
    <location>
        <begin position="1"/>
        <end position="36"/>
    </location>
</feature>
<dbReference type="PANTHER" id="PTHR43806">
    <property type="entry name" value="PEPTIDASE S8"/>
    <property type="match status" value="1"/>
</dbReference>
<dbReference type="InterPro" id="IPR023827">
    <property type="entry name" value="Peptidase_S8_Asp-AS"/>
</dbReference>
<dbReference type="InterPro" id="IPR000209">
    <property type="entry name" value="Peptidase_S8/S53_dom"/>
</dbReference>
<dbReference type="MEROPS" id="S08.121"/>
<evidence type="ECO:0000256" key="6">
    <source>
        <dbReference type="SAM" id="Phobius"/>
    </source>
</evidence>
<evidence type="ECO:0000313" key="8">
    <source>
        <dbReference type="EMBL" id="ABZ07698.1"/>
    </source>
</evidence>
<evidence type="ECO:0000256" key="3">
    <source>
        <dbReference type="ARBA" id="ARBA00022801"/>
    </source>
</evidence>
<keyword evidence="6" id="KW-1133">Transmembrane helix</keyword>
<keyword evidence="2" id="KW-0645">Protease</keyword>
<dbReference type="PANTHER" id="PTHR43806:SF11">
    <property type="entry name" value="CEREVISIN-RELATED"/>
    <property type="match status" value="1"/>
</dbReference>
<keyword evidence="6" id="KW-0472">Membrane</keyword>
<proteinExistence type="inferred from homology"/>
<dbReference type="GO" id="GO:0006508">
    <property type="term" value="P:proteolysis"/>
    <property type="evidence" value="ECO:0007669"/>
    <property type="project" value="UniProtKB-KW"/>
</dbReference>
<keyword evidence="4" id="KW-0720">Serine protease</keyword>
<feature type="compositionally biased region" description="Low complexity" evidence="5">
    <location>
        <begin position="440"/>
        <end position="451"/>
    </location>
</feature>
<gene>
    <name evidence="8" type="ORF">ALOHA_HF4000ANIW137P11ctg1g10</name>
</gene>
<protein>
    <submittedName>
        <fullName evidence="8">Putative Subtilase family protein</fullName>
    </submittedName>
</protein>
<dbReference type="Gene3D" id="3.40.50.200">
    <property type="entry name" value="Peptidase S8/S53 domain"/>
    <property type="match status" value="1"/>
</dbReference>
<evidence type="ECO:0000256" key="4">
    <source>
        <dbReference type="ARBA" id="ARBA00022825"/>
    </source>
</evidence>
<dbReference type="SUPFAM" id="SSF52743">
    <property type="entry name" value="Subtilisin-like"/>
    <property type="match status" value="1"/>
</dbReference>
<reference evidence="8" key="1">
    <citation type="journal article" date="2008" name="ISME J.">
        <title>Genomic patterns of recombination, clonal divergence and environment in marine microbial populations.</title>
        <authorList>
            <person name="Konstantinidis K.T."/>
            <person name="Delong E.F."/>
        </authorList>
    </citation>
    <scope>NUCLEOTIDE SEQUENCE</scope>
</reference>
<evidence type="ECO:0000256" key="5">
    <source>
        <dbReference type="SAM" id="MobiDB-lite"/>
    </source>
</evidence>